<dbReference type="AlphaFoldDB" id="A0A1T4PTL7"/>
<protein>
    <submittedName>
        <fullName evidence="3">Uncharacterized protein</fullName>
    </submittedName>
</protein>
<feature type="coiled-coil region" evidence="1">
    <location>
        <begin position="52"/>
        <end position="79"/>
    </location>
</feature>
<sequence length="83" mass="9700">MDKQFIKSVLAPLLCSVIAAAFITYNTTKENTRDIARNTKEIEEVKKDYVTRREFELKLEALEKTVNRIDRNVDKLTQLLLNK</sequence>
<keyword evidence="1" id="KW-0175">Coiled coil</keyword>
<name>A0A1T4PTL7_9FUSO</name>
<feature type="signal peptide" evidence="2">
    <location>
        <begin position="1"/>
        <end position="21"/>
    </location>
</feature>
<proteinExistence type="predicted"/>
<dbReference type="Proteomes" id="UP000191153">
    <property type="component" value="Unassembled WGS sequence"/>
</dbReference>
<evidence type="ECO:0000313" key="3">
    <source>
        <dbReference type="EMBL" id="SJZ94862.1"/>
    </source>
</evidence>
<dbReference type="STRING" id="180163.SAMN02745174_02032"/>
<reference evidence="3 4" key="1">
    <citation type="submission" date="2017-02" db="EMBL/GenBank/DDBJ databases">
        <authorList>
            <person name="Peterson S.W."/>
        </authorList>
    </citation>
    <scope>NUCLEOTIDE SEQUENCE [LARGE SCALE GENOMIC DNA]</scope>
    <source>
        <strain evidence="3 4">ATCC 700028</strain>
    </source>
</reference>
<evidence type="ECO:0000256" key="2">
    <source>
        <dbReference type="SAM" id="SignalP"/>
    </source>
</evidence>
<keyword evidence="4" id="KW-1185">Reference proteome</keyword>
<organism evidence="3 4">
    <name type="scientific">Cetobacterium ceti</name>
    <dbReference type="NCBI Taxonomy" id="180163"/>
    <lineage>
        <taxon>Bacteria</taxon>
        <taxon>Fusobacteriati</taxon>
        <taxon>Fusobacteriota</taxon>
        <taxon>Fusobacteriia</taxon>
        <taxon>Fusobacteriales</taxon>
        <taxon>Fusobacteriaceae</taxon>
        <taxon>Cetobacterium</taxon>
    </lineage>
</organism>
<evidence type="ECO:0000256" key="1">
    <source>
        <dbReference type="SAM" id="Coils"/>
    </source>
</evidence>
<gene>
    <name evidence="3" type="ORF">SAMN02745174_02032</name>
</gene>
<evidence type="ECO:0000313" key="4">
    <source>
        <dbReference type="Proteomes" id="UP000191153"/>
    </source>
</evidence>
<dbReference type="RefSeq" id="WP_078694485.1">
    <property type="nucleotide sequence ID" value="NZ_FUWX01000016.1"/>
</dbReference>
<dbReference type="EMBL" id="FUWX01000016">
    <property type="protein sequence ID" value="SJZ94862.1"/>
    <property type="molecule type" value="Genomic_DNA"/>
</dbReference>
<feature type="chain" id="PRO_5010539573" evidence="2">
    <location>
        <begin position="22"/>
        <end position="83"/>
    </location>
</feature>
<accession>A0A1T4PTL7</accession>
<keyword evidence="2" id="KW-0732">Signal</keyword>